<evidence type="ECO:0000313" key="2">
    <source>
        <dbReference type="Proteomes" id="UP000295718"/>
    </source>
</evidence>
<dbReference type="Proteomes" id="UP000295718">
    <property type="component" value="Unassembled WGS sequence"/>
</dbReference>
<proteinExistence type="predicted"/>
<gene>
    <name evidence="1" type="ORF">EDD76_102258</name>
</gene>
<dbReference type="EMBL" id="SLUO01000002">
    <property type="protein sequence ID" value="TCL60560.1"/>
    <property type="molecule type" value="Genomic_DNA"/>
</dbReference>
<name>A0A4R1R562_9FIRM</name>
<evidence type="ECO:0000313" key="1">
    <source>
        <dbReference type="EMBL" id="TCL60560.1"/>
    </source>
</evidence>
<dbReference type="RefSeq" id="WP_157837520.1">
    <property type="nucleotide sequence ID" value="NZ_JPNB01000001.1"/>
</dbReference>
<organism evidence="1 2">
    <name type="scientific">Kineothrix alysoides</name>
    <dbReference type="NCBI Taxonomy" id="1469948"/>
    <lineage>
        <taxon>Bacteria</taxon>
        <taxon>Bacillati</taxon>
        <taxon>Bacillota</taxon>
        <taxon>Clostridia</taxon>
        <taxon>Lachnospirales</taxon>
        <taxon>Lachnospiraceae</taxon>
        <taxon>Kineothrix</taxon>
    </lineage>
</organism>
<comment type="caution">
    <text evidence="1">The sequence shown here is derived from an EMBL/GenBank/DDBJ whole genome shotgun (WGS) entry which is preliminary data.</text>
</comment>
<protein>
    <submittedName>
        <fullName evidence="1">Uncharacterized protein</fullName>
    </submittedName>
</protein>
<dbReference type="AlphaFoldDB" id="A0A4R1R562"/>
<accession>A0A4R1R562</accession>
<keyword evidence="2" id="KW-1185">Reference proteome</keyword>
<reference evidence="1 2" key="1">
    <citation type="submission" date="2019-03" db="EMBL/GenBank/DDBJ databases">
        <title>Genomic Encyclopedia of Type Strains, Phase IV (KMG-IV): sequencing the most valuable type-strain genomes for metagenomic binning, comparative biology and taxonomic classification.</title>
        <authorList>
            <person name="Goeker M."/>
        </authorList>
    </citation>
    <scope>NUCLEOTIDE SEQUENCE [LARGE SCALE GENOMIC DNA]</scope>
    <source>
        <strain evidence="1 2">DSM 100556</strain>
    </source>
</reference>
<sequence length="58" mass="6569">MKFEFSNDVVKLMVDDRYVTLADSEEEFKLCIPVGNIKKAAKFLLDSVESTKKIGAKK</sequence>